<dbReference type="Proteomes" id="UP000199060">
    <property type="component" value="Unassembled WGS sequence"/>
</dbReference>
<dbReference type="InterPro" id="IPR004360">
    <property type="entry name" value="Glyas_Fos-R_dOase_dom"/>
</dbReference>
<dbReference type="InterPro" id="IPR029068">
    <property type="entry name" value="Glyas_Bleomycin-R_OHBP_Dase"/>
</dbReference>
<name>A0A1G6NAU0_9BACT</name>
<dbReference type="SUPFAM" id="SSF54593">
    <property type="entry name" value="Glyoxalase/Bleomycin resistance protein/Dihydroxybiphenyl dioxygenase"/>
    <property type="match status" value="1"/>
</dbReference>
<dbReference type="RefSeq" id="WP_087939552.1">
    <property type="nucleotide sequence ID" value="NZ_FNAC01000003.1"/>
</dbReference>
<dbReference type="Pfam" id="PF00903">
    <property type="entry name" value="Glyoxalase"/>
    <property type="match status" value="1"/>
</dbReference>
<reference evidence="3" key="1">
    <citation type="submission" date="2016-10" db="EMBL/GenBank/DDBJ databases">
        <authorList>
            <person name="Varghese N."/>
            <person name="Submissions S."/>
        </authorList>
    </citation>
    <scope>NUCLEOTIDE SEQUENCE [LARGE SCALE GENOMIC DNA]</scope>
    <source>
        <strain evidence="3">DSM 23095</strain>
    </source>
</reference>
<organism evidence="2 3">
    <name type="scientific">Algoriphagus faecimaris</name>
    <dbReference type="NCBI Taxonomy" id="686796"/>
    <lineage>
        <taxon>Bacteria</taxon>
        <taxon>Pseudomonadati</taxon>
        <taxon>Bacteroidota</taxon>
        <taxon>Cytophagia</taxon>
        <taxon>Cytophagales</taxon>
        <taxon>Cyclobacteriaceae</taxon>
        <taxon>Algoriphagus</taxon>
    </lineage>
</organism>
<feature type="domain" description="VOC" evidence="1">
    <location>
        <begin position="2"/>
        <end position="117"/>
    </location>
</feature>
<keyword evidence="3" id="KW-1185">Reference proteome</keyword>
<dbReference type="InterPro" id="IPR037523">
    <property type="entry name" value="VOC_core"/>
</dbReference>
<evidence type="ECO:0000259" key="1">
    <source>
        <dbReference type="PROSITE" id="PS51819"/>
    </source>
</evidence>
<sequence length="219" mass="24729">MEILTLVLQSENLKETVKFYREVLGFELLFRKKNQVAFQVGTSELVFEKETIGATPKYHFAFLTPNHSSELGFQWLKERGIKILNSGDGPIVDFENWKAKSVYFEDSHGNILEFISREDLQIDMVGNFSTQSILGINEIGVVTDSPLEMAEIIKAKSGLDYFPKGPKGTDILAMGEDTGLLVISKKGRNWCPTKSPSKPSRIKVEIKVGNKSTWFEFSR</sequence>
<dbReference type="STRING" id="686796.SAMN04488104_100351"/>
<dbReference type="OrthoDB" id="192739at2"/>
<dbReference type="AlphaFoldDB" id="A0A1G6NAU0"/>
<dbReference type="CDD" id="cd06587">
    <property type="entry name" value="VOC"/>
    <property type="match status" value="1"/>
</dbReference>
<accession>A0A1G6NAU0</accession>
<gene>
    <name evidence="2" type="ORF">SAMN04488104_100351</name>
</gene>
<proteinExistence type="predicted"/>
<dbReference type="EMBL" id="FNAC01000003">
    <property type="protein sequence ID" value="SDC64928.1"/>
    <property type="molecule type" value="Genomic_DNA"/>
</dbReference>
<dbReference type="Gene3D" id="3.10.180.10">
    <property type="entry name" value="2,3-Dihydroxybiphenyl 1,2-Dioxygenase, domain 1"/>
    <property type="match status" value="1"/>
</dbReference>
<protein>
    <submittedName>
        <fullName evidence="2">Glyoxalase-like domain-containing protein</fullName>
    </submittedName>
</protein>
<evidence type="ECO:0000313" key="2">
    <source>
        <dbReference type="EMBL" id="SDC64928.1"/>
    </source>
</evidence>
<evidence type="ECO:0000313" key="3">
    <source>
        <dbReference type="Proteomes" id="UP000199060"/>
    </source>
</evidence>
<dbReference type="PROSITE" id="PS51819">
    <property type="entry name" value="VOC"/>
    <property type="match status" value="1"/>
</dbReference>